<dbReference type="Proteomes" id="UP000234335">
    <property type="component" value="Unassembled WGS sequence"/>
</dbReference>
<accession>A0A2I1MB06</accession>
<evidence type="ECO:0000313" key="2">
    <source>
        <dbReference type="Proteomes" id="UP000234335"/>
    </source>
</evidence>
<proteinExistence type="predicted"/>
<dbReference type="AlphaFoldDB" id="A0A2I1MB06"/>
<gene>
    <name evidence="1" type="ORF">CYJ34_01030</name>
</gene>
<sequence>MGLFKIEINISENLFENEENKEIIYYSRNGKDFTDNISFNMNKIIITGTRSKQIKIDNLLESVNSTYYYNIIKALLYTYFEKDKFQVESIKIYIDKVEQKGYKKTEIIQEFNYERLIYINSEKLFSDKKTSDTAMNALMNLTLSFSKKDLQFDFSWKCFNTLIREVFEESNDFEMLKKLRLDLEENYIDYPNISSFIPKMDAPYMSDCRLIAMICNNFPKGNIKKQNKLEEFFKEFTDYRVAEVLKEKMKCKTKDLNTIGKYADVESFYNQHIAQKTENEIDIIRLVILKYAYYLRCKYFHGEKIPSTFLLVNHNQEELNRISIPVRILCKDLIENKL</sequence>
<comment type="caution">
    <text evidence="1">The sequence shown here is derived from an EMBL/GenBank/DDBJ whole genome shotgun (WGS) entry which is preliminary data.</text>
</comment>
<dbReference type="RefSeq" id="WP_101539481.1">
    <property type="nucleotide sequence ID" value="NZ_PKGS01000001.1"/>
</dbReference>
<protein>
    <recommendedName>
        <fullName evidence="3">Apea-like HEPN domain-containing protein</fullName>
    </recommendedName>
</protein>
<evidence type="ECO:0008006" key="3">
    <source>
        <dbReference type="Google" id="ProtNLM"/>
    </source>
</evidence>
<evidence type="ECO:0000313" key="1">
    <source>
        <dbReference type="EMBL" id="PKZ17321.1"/>
    </source>
</evidence>
<dbReference type="EMBL" id="PKGS01000001">
    <property type="protein sequence ID" value="PKZ17321.1"/>
    <property type="molecule type" value="Genomic_DNA"/>
</dbReference>
<name>A0A2I1MB06_9FIRM</name>
<keyword evidence="2" id="KW-1185">Reference proteome</keyword>
<organism evidence="1 2">
    <name type="scientific">Anaerococcus octavius</name>
    <dbReference type="NCBI Taxonomy" id="54007"/>
    <lineage>
        <taxon>Bacteria</taxon>
        <taxon>Bacillati</taxon>
        <taxon>Bacillota</taxon>
        <taxon>Tissierellia</taxon>
        <taxon>Tissierellales</taxon>
        <taxon>Peptoniphilaceae</taxon>
        <taxon>Anaerococcus</taxon>
    </lineage>
</organism>
<reference evidence="1 2" key="1">
    <citation type="submission" date="2017-12" db="EMBL/GenBank/DDBJ databases">
        <title>Phylogenetic diversity of female urinary microbiome.</title>
        <authorList>
            <person name="Thomas-White K."/>
            <person name="Wolfe A.J."/>
        </authorList>
    </citation>
    <scope>NUCLEOTIDE SEQUENCE [LARGE SCALE GENOMIC DNA]</scope>
    <source>
        <strain evidence="1 2">UMB0119</strain>
    </source>
</reference>